<organism evidence="2 3">
    <name type="scientific">Methanochimaera problematica</name>
    <dbReference type="NCBI Taxonomy" id="2609417"/>
    <lineage>
        <taxon>Archaea</taxon>
        <taxon>Methanobacteriati</taxon>
        <taxon>Methanobacteriota</taxon>
        <taxon>Stenosarchaea group</taxon>
        <taxon>Methanomicrobia</taxon>
        <taxon>Methanomicrobiales</taxon>
        <taxon>Methanomicrobiaceae</taxon>
        <taxon>Methanochimaera</taxon>
    </lineage>
</organism>
<dbReference type="Proteomes" id="UP001301797">
    <property type="component" value="Chromosome"/>
</dbReference>
<keyword evidence="1" id="KW-1133">Transmembrane helix</keyword>
<evidence type="ECO:0000313" key="2">
    <source>
        <dbReference type="EMBL" id="WOF16820.1"/>
    </source>
</evidence>
<gene>
    <name evidence="2" type="ORF">F1737_09015</name>
</gene>
<proteinExistence type="predicted"/>
<keyword evidence="1" id="KW-0812">Transmembrane</keyword>
<reference evidence="2 3" key="1">
    <citation type="submission" date="2019-09" db="EMBL/GenBank/DDBJ databases">
        <title>The complete genome of Methanoplanus sp. FWC-SCC4.</title>
        <authorList>
            <person name="Chen S.-C."/>
            <person name="Zhou Y.-Z."/>
            <person name="Lai M.-C."/>
        </authorList>
    </citation>
    <scope>NUCLEOTIDE SEQUENCE [LARGE SCALE GENOMIC DNA]</scope>
    <source>
        <strain evidence="2 3">FWC-SCC4</strain>
    </source>
</reference>
<keyword evidence="3" id="KW-1185">Reference proteome</keyword>
<feature type="transmembrane region" description="Helical" evidence="1">
    <location>
        <begin position="38"/>
        <end position="59"/>
    </location>
</feature>
<dbReference type="RefSeq" id="WP_317136253.1">
    <property type="nucleotide sequence ID" value="NZ_CP043875.1"/>
</dbReference>
<dbReference type="AlphaFoldDB" id="A0AA97FCC5"/>
<evidence type="ECO:0000313" key="3">
    <source>
        <dbReference type="Proteomes" id="UP001301797"/>
    </source>
</evidence>
<accession>A0AA97FCC5</accession>
<evidence type="ECO:0000256" key="1">
    <source>
        <dbReference type="SAM" id="Phobius"/>
    </source>
</evidence>
<dbReference type="KEGG" id="mefw:F1737_09015"/>
<dbReference type="GeneID" id="85230302"/>
<feature type="transmembrane region" description="Helical" evidence="1">
    <location>
        <begin position="71"/>
        <end position="91"/>
    </location>
</feature>
<keyword evidence="1" id="KW-0472">Membrane</keyword>
<protein>
    <submittedName>
        <fullName evidence="2">Uncharacterized protein</fullName>
    </submittedName>
</protein>
<name>A0AA97FCC5_9EURY</name>
<dbReference type="EMBL" id="CP043875">
    <property type="protein sequence ID" value="WOF16820.1"/>
    <property type="molecule type" value="Genomic_DNA"/>
</dbReference>
<sequence>MSETKIKPKYKSFFTRKNKEPETEQEKQKNAEEICKSFKAMAVFSVIFSAVFGLKAMYFDSSDLYELIDSTFITLMFLILMLFCHFSYMSVKTHWILREKINSLSKGEGNEIL</sequence>